<evidence type="ECO:0000256" key="3">
    <source>
        <dbReference type="ARBA" id="ARBA00022723"/>
    </source>
</evidence>
<evidence type="ECO:0000313" key="7">
    <source>
        <dbReference type="EMBL" id="TKC36841.1"/>
    </source>
</evidence>
<keyword evidence="3" id="KW-0479">Metal-binding</keyword>
<dbReference type="AlphaFoldDB" id="A0A4U1EKD9"/>
<accession>A0A4U1EKD9</accession>
<dbReference type="Proteomes" id="UP000308365">
    <property type="component" value="Unassembled WGS sequence"/>
</dbReference>
<dbReference type="GO" id="GO:0046872">
    <property type="term" value="F:metal ion binding"/>
    <property type="evidence" value="ECO:0007669"/>
    <property type="project" value="UniProtKB-KW"/>
</dbReference>
<evidence type="ECO:0000256" key="1">
    <source>
        <dbReference type="ARBA" id="ARBA00001913"/>
    </source>
</evidence>
<dbReference type="PANTHER" id="PTHR45953">
    <property type="entry name" value="IDURONATE 2-SULFATASE"/>
    <property type="match status" value="1"/>
</dbReference>
<dbReference type="InterPro" id="IPR024607">
    <property type="entry name" value="Sulfatase_CS"/>
</dbReference>
<evidence type="ECO:0000256" key="2">
    <source>
        <dbReference type="ARBA" id="ARBA00008779"/>
    </source>
</evidence>
<name>A0A4U1EKD9_MONMO</name>
<dbReference type="PANTHER" id="PTHR45953:SF1">
    <property type="entry name" value="IDURONATE 2-SULFATASE"/>
    <property type="match status" value="1"/>
</dbReference>
<dbReference type="EMBL" id="RWIC01001237">
    <property type="protein sequence ID" value="TKC36841.1"/>
    <property type="molecule type" value="Genomic_DNA"/>
</dbReference>
<gene>
    <name evidence="7" type="ORF">EI555_016251</name>
</gene>
<feature type="compositionally biased region" description="Polar residues" evidence="5">
    <location>
        <begin position="226"/>
        <end position="236"/>
    </location>
</feature>
<dbReference type="InterPro" id="IPR000917">
    <property type="entry name" value="Sulfatase_N"/>
</dbReference>
<protein>
    <recommendedName>
        <fullName evidence="6">Sulfatase N-terminal domain-containing protein</fullName>
    </recommendedName>
</protein>
<proteinExistence type="inferred from homology"/>
<organism evidence="7 8">
    <name type="scientific">Monodon monoceros</name>
    <name type="common">Narwhal</name>
    <name type="synonym">Ceratodon monodon</name>
    <dbReference type="NCBI Taxonomy" id="40151"/>
    <lineage>
        <taxon>Eukaryota</taxon>
        <taxon>Metazoa</taxon>
        <taxon>Chordata</taxon>
        <taxon>Craniata</taxon>
        <taxon>Vertebrata</taxon>
        <taxon>Euteleostomi</taxon>
        <taxon>Mammalia</taxon>
        <taxon>Eutheria</taxon>
        <taxon>Laurasiatheria</taxon>
        <taxon>Artiodactyla</taxon>
        <taxon>Whippomorpha</taxon>
        <taxon>Cetacea</taxon>
        <taxon>Odontoceti</taxon>
        <taxon>Monodontidae</taxon>
        <taxon>Monodon</taxon>
    </lineage>
</organism>
<evidence type="ECO:0000256" key="5">
    <source>
        <dbReference type="SAM" id="MobiDB-lite"/>
    </source>
</evidence>
<comment type="caution">
    <text evidence="7">The sequence shown here is derived from an EMBL/GenBank/DDBJ whole genome shotgun (WGS) entry which is preliminary data.</text>
</comment>
<dbReference type="PROSITE" id="PS00523">
    <property type="entry name" value="SULFATASE_1"/>
    <property type="match status" value="1"/>
</dbReference>
<feature type="region of interest" description="Disordered" evidence="5">
    <location>
        <begin position="1"/>
        <end position="55"/>
    </location>
</feature>
<feature type="compositionally biased region" description="Basic and acidic residues" evidence="5">
    <location>
        <begin position="245"/>
        <end position="256"/>
    </location>
</feature>
<dbReference type="SUPFAM" id="SSF53649">
    <property type="entry name" value="Alkaline phosphatase-like"/>
    <property type="match status" value="1"/>
</dbReference>
<dbReference type="Pfam" id="PF00884">
    <property type="entry name" value="Sulfatase"/>
    <property type="match status" value="1"/>
</dbReference>
<dbReference type="GO" id="GO:0005737">
    <property type="term" value="C:cytoplasm"/>
    <property type="evidence" value="ECO:0007669"/>
    <property type="project" value="TreeGrafter"/>
</dbReference>
<evidence type="ECO:0000313" key="8">
    <source>
        <dbReference type="Proteomes" id="UP000308365"/>
    </source>
</evidence>
<evidence type="ECO:0000259" key="6">
    <source>
        <dbReference type="Pfam" id="PF00884"/>
    </source>
</evidence>
<evidence type="ECO:0000256" key="4">
    <source>
        <dbReference type="ARBA" id="ARBA00022801"/>
    </source>
</evidence>
<keyword evidence="4" id="KW-0378">Hydrolase</keyword>
<feature type="compositionally biased region" description="Basic and acidic residues" evidence="5">
    <location>
        <begin position="8"/>
        <end position="22"/>
    </location>
</feature>
<comment type="cofactor">
    <cofactor evidence="1">
        <name>Ca(2+)</name>
        <dbReference type="ChEBI" id="CHEBI:29108"/>
    </cofactor>
</comment>
<dbReference type="InterPro" id="IPR017850">
    <property type="entry name" value="Alkaline_phosphatase_core_sf"/>
</dbReference>
<dbReference type="PROSITE" id="PS00149">
    <property type="entry name" value="SULFATASE_2"/>
    <property type="match status" value="1"/>
</dbReference>
<feature type="region of interest" description="Disordered" evidence="5">
    <location>
        <begin position="226"/>
        <end position="256"/>
    </location>
</feature>
<sequence length="256" mass="27893">MWRAEGQAARRSETGGVERHPEEDQEVGGGAGRKRRGGAVANSWGGAGGGAGRRWEERGEEYLGLKCGKELGAEELLEKEAELRRSGAELGKKPGSTYPGWGLGVSAGDLTEAPPSCADALNVLLIIVDDLRPSLGCYGDKLIRSPNMDQLASRSLLFQNAFAQQAVCAPSRVSLLTGRRPDTTRLYDFNSYWRAHSGNFSTIPQYFKENGYVTMSVGKVFHPGVSSNHSDDSPYSWSLPPYHPSSEKYENTKVRP</sequence>
<dbReference type="GO" id="GO:0004423">
    <property type="term" value="F:iduronate-2-sulfatase activity"/>
    <property type="evidence" value="ECO:0007669"/>
    <property type="project" value="TreeGrafter"/>
</dbReference>
<reference evidence="8" key="1">
    <citation type="journal article" date="2019" name="IScience">
        <title>Narwhal Genome Reveals Long-Term Low Genetic Diversity despite Current Large Abundance Size.</title>
        <authorList>
            <person name="Westbury M.V."/>
            <person name="Petersen B."/>
            <person name="Garde E."/>
            <person name="Heide-Jorgensen M.P."/>
            <person name="Lorenzen E.D."/>
        </authorList>
    </citation>
    <scope>NUCLEOTIDE SEQUENCE [LARGE SCALE GENOMIC DNA]</scope>
</reference>
<comment type="similarity">
    <text evidence="2">Belongs to the sulfatase family.</text>
</comment>
<feature type="domain" description="Sulfatase N-terminal" evidence="6">
    <location>
        <begin position="122"/>
        <end position="220"/>
    </location>
</feature>
<dbReference type="Gene3D" id="3.40.720.10">
    <property type="entry name" value="Alkaline Phosphatase, subunit A"/>
    <property type="match status" value="1"/>
</dbReference>